<dbReference type="EMBL" id="CP027860">
    <property type="protein sequence ID" value="AVP97403.1"/>
    <property type="molecule type" value="Genomic_DNA"/>
</dbReference>
<organism evidence="1 2">
    <name type="scientific">Ahniella affigens</name>
    <dbReference type="NCBI Taxonomy" id="2021234"/>
    <lineage>
        <taxon>Bacteria</taxon>
        <taxon>Pseudomonadati</taxon>
        <taxon>Pseudomonadota</taxon>
        <taxon>Gammaproteobacteria</taxon>
        <taxon>Lysobacterales</taxon>
        <taxon>Rhodanobacteraceae</taxon>
        <taxon>Ahniella</taxon>
    </lineage>
</organism>
<dbReference type="Proteomes" id="UP000241074">
    <property type="component" value="Chromosome"/>
</dbReference>
<reference evidence="1 2" key="1">
    <citation type="submission" date="2018-03" db="EMBL/GenBank/DDBJ databases">
        <title>Ahniella affigens gen. nov., sp. nov., a gammaproteobacterium isolated from sandy soil near a stream.</title>
        <authorList>
            <person name="Ko Y."/>
            <person name="Kim J.-H."/>
        </authorList>
    </citation>
    <scope>NUCLEOTIDE SEQUENCE [LARGE SCALE GENOMIC DNA]</scope>
    <source>
        <strain evidence="1 2">D13</strain>
    </source>
</reference>
<name>A0A2P1PRD3_9GAMM</name>
<accession>A0A2P1PRD3</accession>
<protein>
    <submittedName>
        <fullName evidence="1">Uncharacterized protein</fullName>
    </submittedName>
</protein>
<dbReference type="KEGG" id="xba:C7S18_09445"/>
<sequence>MVNFLSDNVKFYPNGATQDIDGRPDKVKNDLAGHRWTPRQSQEVFDRDLHFLEVTLQFAGNTIRAGSVSPGIDGCGACWAISGRLCRPPTSMQ</sequence>
<keyword evidence="2" id="KW-1185">Reference proteome</keyword>
<reference evidence="1 2" key="2">
    <citation type="submission" date="2018-03" db="EMBL/GenBank/DDBJ databases">
        <authorList>
            <person name="Keele B.F."/>
        </authorList>
    </citation>
    <scope>NUCLEOTIDE SEQUENCE [LARGE SCALE GENOMIC DNA]</scope>
    <source>
        <strain evidence="1 2">D13</strain>
    </source>
</reference>
<dbReference type="AlphaFoldDB" id="A0A2P1PRD3"/>
<evidence type="ECO:0000313" key="2">
    <source>
        <dbReference type="Proteomes" id="UP000241074"/>
    </source>
</evidence>
<gene>
    <name evidence="1" type="ORF">C7S18_09445</name>
</gene>
<proteinExistence type="predicted"/>
<evidence type="ECO:0000313" key="1">
    <source>
        <dbReference type="EMBL" id="AVP97403.1"/>
    </source>
</evidence>